<name>A0A918W1V6_9FLAO</name>
<evidence type="ECO:0000313" key="4">
    <source>
        <dbReference type="Proteomes" id="UP000610456"/>
    </source>
</evidence>
<keyword evidence="4" id="KW-1185">Reference proteome</keyword>
<dbReference type="Gene3D" id="3.40.50.2000">
    <property type="entry name" value="Glycogen Phosphorylase B"/>
    <property type="match status" value="2"/>
</dbReference>
<feature type="domain" description="Glycosyl transferase family 1" evidence="1">
    <location>
        <begin position="215"/>
        <end position="375"/>
    </location>
</feature>
<evidence type="ECO:0000313" key="3">
    <source>
        <dbReference type="EMBL" id="GHA46189.1"/>
    </source>
</evidence>
<feature type="domain" description="Glycosyltransferase subfamily 4-like N-terminal" evidence="2">
    <location>
        <begin position="17"/>
        <end position="199"/>
    </location>
</feature>
<dbReference type="EMBL" id="BMXB01000015">
    <property type="protein sequence ID" value="GHA46189.1"/>
    <property type="molecule type" value="Genomic_DNA"/>
</dbReference>
<dbReference type="RefSeq" id="WP_189605521.1">
    <property type="nucleotide sequence ID" value="NZ_BMXB01000015.1"/>
</dbReference>
<evidence type="ECO:0000259" key="1">
    <source>
        <dbReference type="Pfam" id="PF00534"/>
    </source>
</evidence>
<comment type="caution">
    <text evidence="3">The sequence shown here is derived from an EMBL/GenBank/DDBJ whole genome shotgun (WGS) entry which is preliminary data.</text>
</comment>
<dbReference type="Pfam" id="PF00534">
    <property type="entry name" value="Glycos_transf_1"/>
    <property type="match status" value="1"/>
</dbReference>
<reference evidence="3" key="1">
    <citation type="journal article" date="2014" name="Int. J. Syst. Evol. Microbiol.">
        <title>Complete genome sequence of Corynebacterium casei LMG S-19264T (=DSM 44701T), isolated from a smear-ripened cheese.</title>
        <authorList>
            <consortium name="US DOE Joint Genome Institute (JGI-PGF)"/>
            <person name="Walter F."/>
            <person name="Albersmeier A."/>
            <person name="Kalinowski J."/>
            <person name="Ruckert C."/>
        </authorList>
    </citation>
    <scope>NUCLEOTIDE SEQUENCE</scope>
    <source>
        <strain evidence="3">KCTC 12719</strain>
    </source>
</reference>
<organism evidence="3 4">
    <name type="scientific">Salinimicrobium marinum</name>
    <dbReference type="NCBI Taxonomy" id="680283"/>
    <lineage>
        <taxon>Bacteria</taxon>
        <taxon>Pseudomonadati</taxon>
        <taxon>Bacteroidota</taxon>
        <taxon>Flavobacteriia</taxon>
        <taxon>Flavobacteriales</taxon>
        <taxon>Flavobacteriaceae</taxon>
        <taxon>Salinimicrobium</taxon>
    </lineage>
</organism>
<dbReference type="Pfam" id="PF13579">
    <property type="entry name" value="Glyco_trans_4_4"/>
    <property type="match status" value="1"/>
</dbReference>
<dbReference type="PANTHER" id="PTHR45947:SF3">
    <property type="entry name" value="SULFOQUINOVOSYL TRANSFERASE SQD2"/>
    <property type="match status" value="1"/>
</dbReference>
<proteinExistence type="predicted"/>
<dbReference type="GO" id="GO:0016758">
    <property type="term" value="F:hexosyltransferase activity"/>
    <property type="evidence" value="ECO:0007669"/>
    <property type="project" value="TreeGrafter"/>
</dbReference>
<dbReference type="SUPFAM" id="SSF53756">
    <property type="entry name" value="UDP-Glycosyltransferase/glycogen phosphorylase"/>
    <property type="match status" value="1"/>
</dbReference>
<dbReference type="InterPro" id="IPR028098">
    <property type="entry name" value="Glyco_trans_4-like_N"/>
</dbReference>
<dbReference type="InterPro" id="IPR001296">
    <property type="entry name" value="Glyco_trans_1"/>
</dbReference>
<dbReference type="AlphaFoldDB" id="A0A918W1V6"/>
<sequence length="421" mass="47697">MKLLFLSDNFPPEVNAPANRTYEHCKEWVKDGVDVTVITCAPNFPKGKVFVGYKNKLYQTENIDGIKVIRVWSYIIANEGFVKRILDYISFAVMAFFAGLFVKTDLIVATSPQFFTAVAGRMLSFLKKKKWVFEVRDLWPESIIAVGAMKRNRAIRFFEWLEKRLYLSADHIIVVTDTFKKKIIARGIDKAKISIFKNGANLELFKPQGKKIELEEKLKLQNKTVFAYIGTHGMAHGLSFILDSIKPLETTHPHLAFLFIGDGAEKKNLLKQAEDLKLQNAVFVDSVGKKEVVDYLSLMDVALVNLRKSDTFLTVIPSKIFEAAAMEKPILLGLEGETKGIIENYNAGVCFRPEDQNSFYEAIRTITIKEKYQASLEGTKLLLKDFDRSKIAKKMLQCLREVQSGASVQSNDEIVIKNKSA</sequence>
<reference evidence="3" key="2">
    <citation type="submission" date="2020-09" db="EMBL/GenBank/DDBJ databases">
        <authorList>
            <person name="Sun Q."/>
            <person name="Kim S."/>
        </authorList>
    </citation>
    <scope>NUCLEOTIDE SEQUENCE</scope>
    <source>
        <strain evidence="3">KCTC 12719</strain>
    </source>
</reference>
<dbReference type="PANTHER" id="PTHR45947">
    <property type="entry name" value="SULFOQUINOVOSYL TRANSFERASE SQD2"/>
    <property type="match status" value="1"/>
</dbReference>
<accession>A0A918W1V6</accession>
<dbReference type="InterPro" id="IPR050194">
    <property type="entry name" value="Glycosyltransferase_grp1"/>
</dbReference>
<gene>
    <name evidence="3" type="ORF">GCM10007103_29110</name>
</gene>
<dbReference type="CDD" id="cd03794">
    <property type="entry name" value="GT4_WbuB-like"/>
    <property type="match status" value="1"/>
</dbReference>
<evidence type="ECO:0000259" key="2">
    <source>
        <dbReference type="Pfam" id="PF13579"/>
    </source>
</evidence>
<protein>
    <submittedName>
        <fullName evidence="3">Glycosyltransferase WbuB</fullName>
    </submittedName>
</protein>
<dbReference type="Proteomes" id="UP000610456">
    <property type="component" value="Unassembled WGS sequence"/>
</dbReference>